<feature type="region of interest" description="Disordered" evidence="3">
    <location>
        <begin position="361"/>
        <end position="389"/>
    </location>
</feature>
<proteinExistence type="predicted"/>
<dbReference type="Gene3D" id="1.10.443.10">
    <property type="entry name" value="Intergrase catalytic core"/>
    <property type="match status" value="1"/>
</dbReference>
<dbReference type="EMBL" id="CAMXCT020004868">
    <property type="protein sequence ID" value="CAL1163982.1"/>
    <property type="molecule type" value="Genomic_DNA"/>
</dbReference>
<reference evidence="5 6" key="2">
    <citation type="submission" date="2024-05" db="EMBL/GenBank/DDBJ databases">
        <authorList>
            <person name="Chen Y."/>
            <person name="Shah S."/>
            <person name="Dougan E. K."/>
            <person name="Thang M."/>
            <person name="Chan C."/>
        </authorList>
    </citation>
    <scope>NUCLEOTIDE SEQUENCE [LARGE SCALE GENOMIC DNA]</scope>
</reference>
<keyword evidence="2" id="KW-0175">Coiled coil</keyword>
<dbReference type="GO" id="GO:0015074">
    <property type="term" value="P:DNA integration"/>
    <property type="evidence" value="ECO:0007669"/>
    <property type="project" value="InterPro"/>
</dbReference>
<dbReference type="EMBL" id="CAMXCT010004868">
    <property type="protein sequence ID" value="CAI4010607.1"/>
    <property type="molecule type" value="Genomic_DNA"/>
</dbReference>
<evidence type="ECO:0000256" key="2">
    <source>
        <dbReference type="SAM" id="Coils"/>
    </source>
</evidence>
<dbReference type="GO" id="GO:0006310">
    <property type="term" value="P:DNA recombination"/>
    <property type="evidence" value="ECO:0007669"/>
    <property type="project" value="UniProtKB-KW"/>
</dbReference>
<dbReference type="InterPro" id="IPR013762">
    <property type="entry name" value="Integrase-like_cat_sf"/>
</dbReference>
<dbReference type="GO" id="GO:0003677">
    <property type="term" value="F:DNA binding"/>
    <property type="evidence" value="ECO:0007669"/>
    <property type="project" value="InterPro"/>
</dbReference>
<reference evidence="4" key="1">
    <citation type="submission" date="2022-10" db="EMBL/GenBank/DDBJ databases">
        <authorList>
            <person name="Chen Y."/>
            <person name="Dougan E. K."/>
            <person name="Chan C."/>
            <person name="Rhodes N."/>
            <person name="Thang M."/>
        </authorList>
    </citation>
    <scope>NUCLEOTIDE SEQUENCE</scope>
</reference>
<feature type="region of interest" description="Disordered" evidence="3">
    <location>
        <begin position="1585"/>
        <end position="1613"/>
    </location>
</feature>
<evidence type="ECO:0000313" key="5">
    <source>
        <dbReference type="EMBL" id="CAL4797919.1"/>
    </source>
</evidence>
<gene>
    <name evidence="4" type="ORF">C1SCF055_LOCUS35861</name>
</gene>
<feature type="region of interest" description="Disordered" evidence="3">
    <location>
        <begin position="1626"/>
        <end position="1652"/>
    </location>
</feature>
<organism evidence="4">
    <name type="scientific">Cladocopium goreaui</name>
    <dbReference type="NCBI Taxonomy" id="2562237"/>
    <lineage>
        <taxon>Eukaryota</taxon>
        <taxon>Sar</taxon>
        <taxon>Alveolata</taxon>
        <taxon>Dinophyceae</taxon>
        <taxon>Suessiales</taxon>
        <taxon>Symbiodiniaceae</taxon>
        <taxon>Cladocopium</taxon>
    </lineage>
</organism>
<keyword evidence="1" id="KW-0233">DNA recombination</keyword>
<sequence length="2272" mass="253663">MSEEKSLKLEVALLRSEVAGLQARVAELERVRGGSSSPHSFQVITEAETPQEAETPTCAFEVAAADAESRLALAKEIGKFLRRAVTGQPRGSSGRDRLKLQNRCYLVVADFEGKALTEPKFLTSFQEVKAICKRGSEAGDSVFVGLPTKWEARAALIAGDFPLPLAGLAPEVAQALLVQESGLSTTHYSVAHFTYVLAEELHAVNLVPIAVHSEKLLIAVPYSVWNRLVVRRMLPERALSRPILVEVLTAYEDSPEEATEEVMKLWIGLLNPSLVSAVRPGRGVDVVADIYKEDEVMGRTLIPFGPSLVEVSEEHFAFHSAEEQGPPEAEEVSGDHMEVRMREMERGMKAVQASLAELVQNSRPPPKKVEVETRKSALRAPPLPGLDPAVVTSAREAGIPEDQLRRLSGLLAKGNKMTDVPRPKQAATKLVAADPLSESEAEPAFEEVEDATEEEAAGAPIEQAVKQLTKIVGTLAKDREKKARDLEALLDGVEPEGESSTSSTGKGKAAVYKRLKACLQSDPAFIYETVESLLEKDFNVMRSAPGASVQSTSARAWLEHRSRLGNYAATIRYTWILCGIWDALRSGAVKEARARAALGVIAADQTSIDGGSWLLSQEVLLEEAPPMSSFQQRRQVDQWDQPSSRLLDERWQEVLMWRVNSKLGSHEGGAAKPAPAAPGAGATTCKGYSLWNSLFSCLSKGRSKLSMIWFYVRATSAQKRATEGSMWPLPAPFPEMHRRGANRTQRDAARKLGLNFLVLVLNFLGSPAVHWRRAMPPLGTPLNSTQWAFVRSLRHHVDAWNLEEDVTSEAMGRAAAKVENVEAVLEKLEEEAQSVAERLQRYKHRRKKVLHTDWGHRGDPGEVVGQMALKPGHLAKAVEPARLHFWGVPSFEAEEFMDEENRAVFLDPLSHAAAPDLNQRPPPRVKVRIARRDKLALLEKLDSVERLALVPSSSIRQGYENGLFTVPKDEVRDRMVLDARPPNCLEDNTDVWIRSLGSLVQFQHFFLEPNEDARLFAEDLREFYHAFSISPSRVLRNALKLKVKPRLVEHLKCFHPGLQHEEFLVPCLRTMAMGDNRAVSFGQVAHLGVLLRTGALRLADFICLAARPPRQRWLAGLMIDDLVLVEAVPRDVLGYSSTCEAIIKKVREQYEQVKLPRHEGKAVYNQALGTFWGAQFDGDAGLLRPNLKRAIPLAFIILRVLELGKVSVGLMEVIAGSLVAVFQLRRRFMSILQEIYGSQRGRREEDVVLISADLRDELLCVLALLPLSCIDMRLAPSPYLVCSDASNSAEAAVRTRVGSAATRELQKYGLQKGMWNKLLSPLESYMREKGFEFERGEIEEEYQMHPAWQTIAQAKAFERFGRVKQVRSRRHINIGEMRAALAAEKEVGKEQPGSYYVHLQDSQVSLAALVKGRSSSRSLNEEMRRSIPDHVRFNTRPFYGFLRSAFNPADDPTREADLRKPSLDEPRWLTDLQKGDCGEFDKEMLRLGSHLSQMTGLPPEEKLKPRLEVDLSSSGALKRARRRAGVKKKGSAAVERLEPPVEEAGDGLWRAGPCDVEALSAERQSPVEETGGELAIGLAQAHNHTAQGAERQSPVEETGSKFVTGRQQTATRSGERLGTHLMHAVSKSEEKGSGADSVNARVEEASQKSQWKSEAQKKRALLELSQFDSSQFLWSEGYASLEEAISAGPGVLDLFSGSRGFSKAMVRTAKTWVLTFDIEHSVSEDLSKTPLQHNLVRLVRLGLFAAMGAGPVCASFSTAITPPVRTIEHPEGVDWCSEKQQLKNELGNNFLAFVLQITLACLDAGVIFFVENPDGSWMWRQRRPDLSWSSVLRRPGVDDFRTDFCRFGTKWRKRTRFRTNSHLGGQKLFCICKGHHLVLRGRCKQRKMNMTKLAEPYPRGLCNMLAGAIARDAGFLGERRKLDVNLCARQSSCRIGEASHPGPRRAPGQRPPIHLGDVELLEPATIAIRARVMQRFLDWFEMECPNADFLCWLRVPSLAVSLLVAFGYFAFETGCPLFYYRQLLAHVQREHPQLRLYMFAAWDTVRKWEMLEPIQHRPPMPEPLVRAMATVAVSWQWNRWAAVLLGCFFSICRVGEFIKARRRDVLLPSDILDDSLVIYVKIHEPKTRRRGARSQYATIVDPLVVHFVSAIWSPLAADDFLYGSTAGAFRYRWDKILQHIGVTKVHRLTPGSLRGGGAVAAHKKGMSISDLLWRMRLQHQQTLSFYLQETTAVSILPALLPEIRQRICDLRDLMPTYLQVVAQQRTVVHKLS</sequence>
<keyword evidence="6" id="KW-1185">Reference proteome</keyword>
<evidence type="ECO:0000313" key="4">
    <source>
        <dbReference type="EMBL" id="CAI4010607.1"/>
    </source>
</evidence>
<comment type="caution">
    <text evidence="4">The sequence shown here is derived from an EMBL/GenBank/DDBJ whole genome shotgun (WGS) entry which is preliminary data.</text>
</comment>
<dbReference type="SUPFAM" id="SSF56349">
    <property type="entry name" value="DNA breaking-rejoining enzymes"/>
    <property type="match status" value="1"/>
</dbReference>
<dbReference type="OrthoDB" id="410482at2759"/>
<evidence type="ECO:0000313" key="6">
    <source>
        <dbReference type="Proteomes" id="UP001152797"/>
    </source>
</evidence>
<dbReference type="EMBL" id="CAMXCT030004868">
    <property type="protein sequence ID" value="CAL4797919.1"/>
    <property type="molecule type" value="Genomic_DNA"/>
</dbReference>
<accession>A0A9P1DJL4</accession>
<dbReference type="InterPro" id="IPR011010">
    <property type="entry name" value="DNA_brk_join_enz"/>
</dbReference>
<name>A0A9P1DJL4_9DINO</name>
<protein>
    <submittedName>
        <fullName evidence="5">AP-1 complex subunit gamma-1</fullName>
    </submittedName>
</protein>
<dbReference type="Proteomes" id="UP001152797">
    <property type="component" value="Unassembled WGS sequence"/>
</dbReference>
<evidence type="ECO:0000256" key="3">
    <source>
        <dbReference type="SAM" id="MobiDB-lite"/>
    </source>
</evidence>
<evidence type="ECO:0000256" key="1">
    <source>
        <dbReference type="ARBA" id="ARBA00023172"/>
    </source>
</evidence>
<feature type="coiled-coil region" evidence="2">
    <location>
        <begin position="811"/>
        <end position="845"/>
    </location>
</feature>
<feature type="coiled-coil region" evidence="2">
    <location>
        <begin position="4"/>
        <end position="31"/>
    </location>
</feature>